<proteinExistence type="predicted"/>
<evidence type="ECO:0000256" key="1">
    <source>
        <dbReference type="SAM" id="MobiDB-lite"/>
    </source>
</evidence>
<feature type="non-terminal residue" evidence="2">
    <location>
        <position position="65"/>
    </location>
</feature>
<comment type="caution">
    <text evidence="2">The sequence shown here is derived from an EMBL/GenBank/DDBJ whole genome shotgun (WGS) entry which is preliminary data.</text>
</comment>
<feature type="compositionally biased region" description="Basic and acidic residues" evidence="1">
    <location>
        <begin position="7"/>
        <end position="20"/>
    </location>
</feature>
<reference evidence="2" key="1">
    <citation type="journal article" date="2021" name="J Fungi (Basel)">
        <title>Virulence traits and population genomics of the black yeast Aureobasidium melanogenum.</title>
        <authorList>
            <person name="Cernosa A."/>
            <person name="Sun X."/>
            <person name="Gostincar C."/>
            <person name="Fang C."/>
            <person name="Gunde-Cimerman N."/>
            <person name="Song Z."/>
        </authorList>
    </citation>
    <scope>NUCLEOTIDE SEQUENCE</scope>
    <source>
        <strain evidence="2">EXF-9298</strain>
    </source>
</reference>
<keyword evidence="3" id="KW-1185">Reference proteome</keyword>
<evidence type="ECO:0000313" key="2">
    <source>
        <dbReference type="EMBL" id="KAG9929424.1"/>
    </source>
</evidence>
<gene>
    <name evidence="2" type="ORF">KCU98_g20845</name>
</gene>
<dbReference type="EMBL" id="JAHFXS010006880">
    <property type="protein sequence ID" value="KAG9929424.1"/>
    <property type="molecule type" value="Genomic_DNA"/>
</dbReference>
<organism evidence="2 3">
    <name type="scientific">Aureobasidium melanogenum</name>
    <name type="common">Aureobasidium pullulans var. melanogenum</name>
    <dbReference type="NCBI Taxonomy" id="46634"/>
    <lineage>
        <taxon>Eukaryota</taxon>
        <taxon>Fungi</taxon>
        <taxon>Dikarya</taxon>
        <taxon>Ascomycota</taxon>
        <taxon>Pezizomycotina</taxon>
        <taxon>Dothideomycetes</taxon>
        <taxon>Dothideomycetidae</taxon>
        <taxon>Dothideales</taxon>
        <taxon>Saccotheciaceae</taxon>
        <taxon>Aureobasidium</taxon>
    </lineage>
</organism>
<name>A0A9P8F2G1_AURME</name>
<dbReference type="AlphaFoldDB" id="A0A9P8F2G1"/>
<accession>A0A9P8F2G1</accession>
<feature type="region of interest" description="Disordered" evidence="1">
    <location>
        <begin position="1"/>
        <end position="20"/>
    </location>
</feature>
<evidence type="ECO:0000313" key="3">
    <source>
        <dbReference type="Proteomes" id="UP000729357"/>
    </source>
</evidence>
<dbReference type="Proteomes" id="UP000729357">
    <property type="component" value="Unassembled WGS sequence"/>
</dbReference>
<sequence length="65" mass="7434">MIIPIITERRRREQDDPKYEKPEDFLQNLMDGGVELNDSPETTVQRLMVTYLGSGPSNATSRPKV</sequence>
<protein>
    <submittedName>
        <fullName evidence="2">Uncharacterized protein</fullName>
    </submittedName>
</protein>
<reference evidence="2" key="2">
    <citation type="submission" date="2021-08" db="EMBL/GenBank/DDBJ databases">
        <authorList>
            <person name="Gostincar C."/>
            <person name="Sun X."/>
            <person name="Song Z."/>
            <person name="Gunde-Cimerman N."/>
        </authorList>
    </citation>
    <scope>NUCLEOTIDE SEQUENCE</scope>
    <source>
        <strain evidence="2">EXF-9298</strain>
    </source>
</reference>